<dbReference type="Proteomes" id="UP000218267">
    <property type="component" value="Chromosome"/>
</dbReference>
<reference evidence="3" key="2">
    <citation type="journal article" date="2020" name="Antonie Van Leeuwenhoek">
        <title>Labilibaculum antarcticum sp. nov., a novel facultative anaerobic, psychrotorelant bacterium isolated from marine sediment of Antarctica.</title>
        <authorList>
            <person name="Watanabe M."/>
            <person name="Kojima H."/>
            <person name="Fukui M."/>
        </authorList>
    </citation>
    <scope>NUCLEOTIDE SEQUENCE [LARGE SCALE GENOMIC DNA]</scope>
    <source>
        <strain evidence="3">SPP2</strain>
    </source>
</reference>
<organism evidence="2 3">
    <name type="scientific">Labilibaculum antarcticum</name>
    <dbReference type="NCBI Taxonomy" id="1717717"/>
    <lineage>
        <taxon>Bacteria</taxon>
        <taxon>Pseudomonadati</taxon>
        <taxon>Bacteroidota</taxon>
        <taxon>Bacteroidia</taxon>
        <taxon>Marinilabiliales</taxon>
        <taxon>Marinifilaceae</taxon>
        <taxon>Labilibaculum</taxon>
    </lineage>
</organism>
<evidence type="ECO:0000313" key="2">
    <source>
        <dbReference type="EMBL" id="BAX80544.1"/>
    </source>
</evidence>
<evidence type="ECO:0000256" key="1">
    <source>
        <dbReference type="SAM" id="SignalP"/>
    </source>
</evidence>
<accession>A0A1Y1CJP7</accession>
<dbReference type="AlphaFoldDB" id="A0A1Y1CJP7"/>
<dbReference type="RefSeq" id="WP_096429393.1">
    <property type="nucleotide sequence ID" value="NZ_AP018042.1"/>
</dbReference>
<evidence type="ECO:0000313" key="3">
    <source>
        <dbReference type="Proteomes" id="UP000218267"/>
    </source>
</evidence>
<dbReference type="EMBL" id="AP018042">
    <property type="protein sequence ID" value="BAX80544.1"/>
    <property type="molecule type" value="Genomic_DNA"/>
</dbReference>
<proteinExistence type="predicted"/>
<dbReference type="OrthoDB" id="1118003at2"/>
<reference evidence="2 3" key="1">
    <citation type="journal article" date="2018" name="Mar. Genomics">
        <title>Complete genome sequence of Marinifilaceae bacterium strain SPP2, isolated from the Antarctic marine sediment.</title>
        <authorList>
            <person name="Watanabe M."/>
            <person name="Kojima H."/>
            <person name="Fukui M."/>
        </authorList>
    </citation>
    <scope>NUCLEOTIDE SEQUENCE [LARGE SCALE GENOMIC DNA]</scope>
    <source>
        <strain evidence="2 3">SPP2</strain>
    </source>
</reference>
<keyword evidence="3" id="KW-1185">Reference proteome</keyword>
<feature type="signal peptide" evidence="1">
    <location>
        <begin position="1"/>
        <end position="24"/>
    </location>
</feature>
<feature type="chain" id="PRO_5013141264" evidence="1">
    <location>
        <begin position="25"/>
        <end position="198"/>
    </location>
</feature>
<sequence length="198" mass="22290">MIRKIKTQLALLLMVLVLPTTLLAQENDLRLNVGIPLGTYGKFDHNFTGTNESISPSFIIQLEKNWKPDLSIGAYVGYAGQKHEFNLDEVKYNYYRFGTVLTYELNAWLSEMNIATDNGIEMYASLKTGLSLENRTSSFSQLDAGNIQYISNDTRNRLLFDLGVVLGTRYHFSNQFGIFAELGWGNAGFFTIGTTFAL</sequence>
<gene>
    <name evidence="2" type="ORF">ALGA_2211</name>
</gene>
<keyword evidence="1" id="KW-0732">Signal</keyword>
<name>A0A1Y1CJP7_9BACT</name>
<protein>
    <submittedName>
        <fullName evidence="2">Uncharacterized protein</fullName>
    </submittedName>
</protein>
<dbReference type="KEGG" id="mbas:ALGA_2211"/>